<sequence length="224" mass="25526">MTTATPGDVEQTAEQAAKYHHAHYQGTGRNRYGRVVFAFAPFTGNEEEPIRPRDSYRDDDLPDAARDLLTAEYDAARRLWWSARYVRDLKTATTEAPALWDAYQRAQQHMTDLRRTLDTTPDTYWTSTVSQLVDAQDKALDAARDWDDLARGIARVHDDYVYSDLAQHEAYERAGVETDGWVVGCTYDYDAYCGAPLTRIVREAVQKQRTHVQQVSQLTTRATG</sequence>
<keyword evidence="2" id="KW-1185">Reference proteome</keyword>
<dbReference type="EMBL" id="JAVREQ010000001">
    <property type="protein sequence ID" value="MDT0377284.1"/>
    <property type="molecule type" value="Genomic_DNA"/>
</dbReference>
<evidence type="ECO:0000313" key="1">
    <source>
        <dbReference type="EMBL" id="MDT0377284.1"/>
    </source>
</evidence>
<reference evidence="2" key="1">
    <citation type="submission" date="2023-07" db="EMBL/GenBank/DDBJ databases">
        <title>30 novel species of actinomycetes from the DSMZ collection.</title>
        <authorList>
            <person name="Nouioui I."/>
        </authorList>
    </citation>
    <scope>NUCLEOTIDE SEQUENCE [LARGE SCALE GENOMIC DNA]</scope>
    <source>
        <strain evidence="2">DSM 42041</strain>
    </source>
</reference>
<comment type="caution">
    <text evidence="1">The sequence shown here is derived from an EMBL/GenBank/DDBJ whole genome shotgun (WGS) entry which is preliminary data.</text>
</comment>
<proteinExistence type="predicted"/>
<dbReference type="RefSeq" id="WP_311671289.1">
    <property type="nucleotide sequence ID" value="NZ_JAVREQ010000001.1"/>
</dbReference>
<organism evidence="1 2">
    <name type="scientific">Streptomyces hazeniae</name>
    <dbReference type="NCBI Taxonomy" id="3075538"/>
    <lineage>
        <taxon>Bacteria</taxon>
        <taxon>Bacillati</taxon>
        <taxon>Actinomycetota</taxon>
        <taxon>Actinomycetes</taxon>
        <taxon>Kitasatosporales</taxon>
        <taxon>Streptomycetaceae</taxon>
        <taxon>Streptomyces</taxon>
    </lineage>
</organism>
<gene>
    <name evidence="1" type="ORF">RM572_00645</name>
</gene>
<name>A0ABU2NKM2_9ACTN</name>
<protein>
    <submittedName>
        <fullName evidence="1">Uncharacterized protein</fullName>
    </submittedName>
</protein>
<accession>A0ABU2NKM2</accession>
<evidence type="ECO:0000313" key="2">
    <source>
        <dbReference type="Proteomes" id="UP001183414"/>
    </source>
</evidence>
<dbReference type="Proteomes" id="UP001183414">
    <property type="component" value="Unassembled WGS sequence"/>
</dbReference>